<name>A0A1I2TCI1_9BACI</name>
<dbReference type="OrthoDB" id="9809318at2"/>
<dbReference type="Pfam" id="PF00072">
    <property type="entry name" value="Response_reg"/>
    <property type="match status" value="1"/>
</dbReference>
<evidence type="ECO:0000313" key="4">
    <source>
        <dbReference type="EMBL" id="SFG62612.1"/>
    </source>
</evidence>
<dbReference type="Gene3D" id="3.40.50.2300">
    <property type="match status" value="1"/>
</dbReference>
<dbReference type="SMART" id="SM00448">
    <property type="entry name" value="REC"/>
    <property type="match status" value="1"/>
</dbReference>
<reference evidence="5" key="1">
    <citation type="submission" date="2016-10" db="EMBL/GenBank/DDBJ databases">
        <authorList>
            <person name="Varghese N."/>
            <person name="Submissions S."/>
        </authorList>
    </citation>
    <scope>NUCLEOTIDE SEQUENCE [LARGE SCALE GENOMIC DNA]</scope>
    <source>
        <strain evidence="5">FP5</strain>
    </source>
</reference>
<dbReference type="InterPro" id="IPR007492">
    <property type="entry name" value="LytTR_DNA-bd_dom"/>
</dbReference>
<sequence>MKGPIQALVVDDERFSREELIHLLKQHEAIQVIGEAESGDTAIMKVLQLQPDVLFLDVEMPRMDGMEVAKAVQELKKVPKIIFATAYPDFAVDAFRHDAIDYLLKPFDEEQLKDAVVKLEKRFAPQMDAPQTPNQTPSKLAVEGEDNIHYLNPESIVYVYREERWTKIVGKTHTYETRAPLKEVEHRLRGFPFFRIHKSYLVNLDYVDRLTPWFNGAYQLELQGREEKLSVSRNYVKDLRKQLEL</sequence>
<accession>A0A1I2TCI1</accession>
<feature type="modified residue" description="4-aspartylphosphate" evidence="1">
    <location>
        <position position="57"/>
    </location>
</feature>
<evidence type="ECO:0000259" key="2">
    <source>
        <dbReference type="PROSITE" id="PS50110"/>
    </source>
</evidence>
<dbReference type="RefSeq" id="WP_089754785.1">
    <property type="nucleotide sequence ID" value="NZ_FOOG01000066.1"/>
</dbReference>
<dbReference type="Gene3D" id="2.40.50.1020">
    <property type="entry name" value="LytTr DNA-binding domain"/>
    <property type="match status" value="1"/>
</dbReference>
<gene>
    <name evidence="4" type="ORF">SAMN05216353_1663</name>
</gene>
<dbReference type="PANTHER" id="PTHR37299">
    <property type="entry name" value="TRANSCRIPTIONAL REGULATOR-RELATED"/>
    <property type="match status" value="1"/>
</dbReference>
<dbReference type="PANTHER" id="PTHR37299:SF1">
    <property type="entry name" value="STAGE 0 SPORULATION PROTEIN A HOMOLOG"/>
    <property type="match status" value="1"/>
</dbReference>
<dbReference type="GO" id="GO:0003677">
    <property type="term" value="F:DNA binding"/>
    <property type="evidence" value="ECO:0007669"/>
    <property type="project" value="InterPro"/>
</dbReference>
<dbReference type="AlphaFoldDB" id="A0A1I2TCI1"/>
<dbReference type="PROSITE" id="PS50930">
    <property type="entry name" value="HTH_LYTTR"/>
    <property type="match status" value="1"/>
</dbReference>
<dbReference type="SMART" id="SM00850">
    <property type="entry name" value="LytTR"/>
    <property type="match status" value="1"/>
</dbReference>
<dbReference type="InterPro" id="IPR011006">
    <property type="entry name" value="CheY-like_superfamily"/>
</dbReference>
<evidence type="ECO:0000259" key="3">
    <source>
        <dbReference type="PROSITE" id="PS50930"/>
    </source>
</evidence>
<keyword evidence="5" id="KW-1185">Reference proteome</keyword>
<evidence type="ECO:0000256" key="1">
    <source>
        <dbReference type="PROSITE-ProRule" id="PRU00169"/>
    </source>
</evidence>
<feature type="domain" description="HTH LytTR-type" evidence="3">
    <location>
        <begin position="140"/>
        <end position="245"/>
    </location>
</feature>
<keyword evidence="1" id="KW-0597">Phosphoprotein</keyword>
<dbReference type="InterPro" id="IPR046947">
    <property type="entry name" value="LytR-like"/>
</dbReference>
<protein>
    <submittedName>
        <fullName evidence="4">Two component transcriptional regulator, LytTR family</fullName>
    </submittedName>
</protein>
<dbReference type="PROSITE" id="PS50110">
    <property type="entry name" value="RESPONSE_REGULATORY"/>
    <property type="match status" value="1"/>
</dbReference>
<proteinExistence type="predicted"/>
<dbReference type="Pfam" id="PF04397">
    <property type="entry name" value="LytTR"/>
    <property type="match status" value="1"/>
</dbReference>
<dbReference type="GO" id="GO:0000156">
    <property type="term" value="F:phosphorelay response regulator activity"/>
    <property type="evidence" value="ECO:0007669"/>
    <property type="project" value="InterPro"/>
</dbReference>
<feature type="domain" description="Response regulatory" evidence="2">
    <location>
        <begin position="6"/>
        <end position="120"/>
    </location>
</feature>
<dbReference type="SUPFAM" id="SSF52172">
    <property type="entry name" value="CheY-like"/>
    <property type="match status" value="1"/>
</dbReference>
<organism evidence="4 5">
    <name type="scientific">Halobacillus alkaliphilus</name>
    <dbReference type="NCBI Taxonomy" id="396056"/>
    <lineage>
        <taxon>Bacteria</taxon>
        <taxon>Bacillati</taxon>
        <taxon>Bacillota</taxon>
        <taxon>Bacilli</taxon>
        <taxon>Bacillales</taxon>
        <taxon>Bacillaceae</taxon>
        <taxon>Halobacillus</taxon>
    </lineage>
</organism>
<dbReference type="Proteomes" id="UP000198897">
    <property type="component" value="Unassembled WGS sequence"/>
</dbReference>
<dbReference type="EMBL" id="FOOG01000066">
    <property type="protein sequence ID" value="SFG62612.1"/>
    <property type="molecule type" value="Genomic_DNA"/>
</dbReference>
<evidence type="ECO:0000313" key="5">
    <source>
        <dbReference type="Proteomes" id="UP000198897"/>
    </source>
</evidence>
<dbReference type="InterPro" id="IPR001789">
    <property type="entry name" value="Sig_transdc_resp-reg_receiver"/>
</dbReference>